<dbReference type="OrthoDB" id="423313at2759"/>
<protein>
    <submittedName>
        <fullName evidence="3">Uncharacterized protein</fullName>
    </submittedName>
</protein>
<dbReference type="Proteomes" id="UP000030653">
    <property type="component" value="Unassembled WGS sequence"/>
</dbReference>
<gene>
    <name evidence="3" type="ORF">DACRYDRAFT_105166</name>
</gene>
<feature type="compositionally biased region" description="Pro residues" evidence="1">
    <location>
        <begin position="7"/>
        <end position="31"/>
    </location>
</feature>
<dbReference type="Gene3D" id="3.40.30.10">
    <property type="entry name" value="Glutaredoxin"/>
    <property type="match status" value="1"/>
</dbReference>
<sequence length="357" mass="38540">MSIHTPPHTPTRPHPPSYPLSPPQPPPPPRPQLQLMTPKRATTKSYIPTPAASRPSSPIPSLTIDTEKPRRSSTSISRTPSSLSLPLPLPLQHTSLGLTKRHRRLTALLLTSLFLLLALAYSLFHLSSTGRLLPIDVLLSHPSSPPTTPSTYNARPKPPPLPPLLLSPEEELAALVSHLASVLDTNSLPAEIDPSLPIDPDYLLGFDTRGPDRETVDAKVRDMVADTWATLPVVVFTKVPPLPPARSFVAHPLQAGPRSREVLSILSSYSLTPAPLEISLDSTRPDSPLLLRALARLTASSLPTSSTEGEVSLPLLLLGGKAVHRTVRNLHANGELRGMFREAGVGVGRNPLKDTKR</sequence>
<reference evidence="3 4" key="1">
    <citation type="journal article" date="2012" name="Science">
        <title>The Paleozoic origin of enzymatic lignin decomposition reconstructed from 31 fungal genomes.</title>
        <authorList>
            <person name="Floudas D."/>
            <person name="Binder M."/>
            <person name="Riley R."/>
            <person name="Barry K."/>
            <person name="Blanchette R.A."/>
            <person name="Henrissat B."/>
            <person name="Martinez A.T."/>
            <person name="Otillar R."/>
            <person name="Spatafora J.W."/>
            <person name="Yadav J.S."/>
            <person name="Aerts A."/>
            <person name="Benoit I."/>
            <person name="Boyd A."/>
            <person name="Carlson A."/>
            <person name="Copeland A."/>
            <person name="Coutinho P.M."/>
            <person name="de Vries R.P."/>
            <person name="Ferreira P."/>
            <person name="Findley K."/>
            <person name="Foster B."/>
            <person name="Gaskell J."/>
            <person name="Glotzer D."/>
            <person name="Gorecki P."/>
            <person name="Heitman J."/>
            <person name="Hesse C."/>
            <person name="Hori C."/>
            <person name="Igarashi K."/>
            <person name="Jurgens J.A."/>
            <person name="Kallen N."/>
            <person name="Kersten P."/>
            <person name="Kohler A."/>
            <person name="Kuees U."/>
            <person name="Kumar T.K.A."/>
            <person name="Kuo A."/>
            <person name="LaButti K."/>
            <person name="Larrondo L.F."/>
            <person name="Lindquist E."/>
            <person name="Ling A."/>
            <person name="Lombard V."/>
            <person name="Lucas S."/>
            <person name="Lundell T."/>
            <person name="Martin R."/>
            <person name="McLaughlin D.J."/>
            <person name="Morgenstern I."/>
            <person name="Morin E."/>
            <person name="Murat C."/>
            <person name="Nagy L.G."/>
            <person name="Nolan M."/>
            <person name="Ohm R.A."/>
            <person name="Patyshakuliyeva A."/>
            <person name="Rokas A."/>
            <person name="Ruiz-Duenas F.J."/>
            <person name="Sabat G."/>
            <person name="Salamov A."/>
            <person name="Samejima M."/>
            <person name="Schmutz J."/>
            <person name="Slot J.C."/>
            <person name="St John F."/>
            <person name="Stenlid J."/>
            <person name="Sun H."/>
            <person name="Sun S."/>
            <person name="Syed K."/>
            <person name="Tsang A."/>
            <person name="Wiebenga A."/>
            <person name="Young D."/>
            <person name="Pisabarro A."/>
            <person name="Eastwood D.C."/>
            <person name="Martin F."/>
            <person name="Cullen D."/>
            <person name="Grigoriev I.V."/>
            <person name="Hibbett D.S."/>
        </authorList>
    </citation>
    <scope>NUCLEOTIDE SEQUENCE [LARGE SCALE GENOMIC DNA]</scope>
    <source>
        <strain evidence="3 4">DJM-731 SS1</strain>
    </source>
</reference>
<feature type="region of interest" description="Disordered" evidence="1">
    <location>
        <begin position="1"/>
        <end position="85"/>
    </location>
</feature>
<keyword evidence="4" id="KW-1185">Reference proteome</keyword>
<evidence type="ECO:0000313" key="3">
    <source>
        <dbReference type="EMBL" id="EJU04098.1"/>
    </source>
</evidence>
<name>M5GFF2_DACPD</name>
<dbReference type="RefSeq" id="XP_040630992.1">
    <property type="nucleotide sequence ID" value="XM_040768050.1"/>
</dbReference>
<dbReference type="PRINTS" id="PR01217">
    <property type="entry name" value="PRICHEXTENSN"/>
</dbReference>
<feature type="compositionally biased region" description="Low complexity" evidence="1">
    <location>
        <begin position="72"/>
        <end position="85"/>
    </location>
</feature>
<keyword evidence="2" id="KW-1133">Transmembrane helix</keyword>
<dbReference type="HOGENOM" id="CLU_776174_0_0_1"/>
<evidence type="ECO:0000256" key="2">
    <source>
        <dbReference type="SAM" id="Phobius"/>
    </source>
</evidence>
<keyword evidence="2" id="KW-0472">Membrane</keyword>
<keyword evidence="2" id="KW-0812">Transmembrane</keyword>
<feature type="transmembrane region" description="Helical" evidence="2">
    <location>
        <begin position="105"/>
        <end position="124"/>
    </location>
</feature>
<organism evidence="3 4">
    <name type="scientific">Dacryopinax primogenitus (strain DJM 731)</name>
    <name type="common">Brown rot fungus</name>
    <dbReference type="NCBI Taxonomy" id="1858805"/>
    <lineage>
        <taxon>Eukaryota</taxon>
        <taxon>Fungi</taxon>
        <taxon>Dikarya</taxon>
        <taxon>Basidiomycota</taxon>
        <taxon>Agaricomycotina</taxon>
        <taxon>Dacrymycetes</taxon>
        <taxon>Dacrymycetales</taxon>
        <taxon>Dacrymycetaceae</taxon>
        <taxon>Dacryopinax</taxon>
    </lineage>
</organism>
<proteinExistence type="predicted"/>
<feature type="compositionally biased region" description="Low complexity" evidence="1">
    <location>
        <begin position="47"/>
        <end position="61"/>
    </location>
</feature>
<evidence type="ECO:0000256" key="1">
    <source>
        <dbReference type="SAM" id="MobiDB-lite"/>
    </source>
</evidence>
<accession>M5GFF2</accession>
<dbReference type="OMA" id="RPYANGM"/>
<evidence type="ECO:0000313" key="4">
    <source>
        <dbReference type="Proteomes" id="UP000030653"/>
    </source>
</evidence>
<dbReference type="GeneID" id="63683112"/>
<dbReference type="AlphaFoldDB" id="M5GFF2"/>
<dbReference type="STRING" id="1858805.M5GFF2"/>
<dbReference type="EMBL" id="JH795858">
    <property type="protein sequence ID" value="EJU04098.1"/>
    <property type="molecule type" value="Genomic_DNA"/>
</dbReference>